<reference evidence="2 3" key="1">
    <citation type="submission" date="2023-08" db="EMBL/GenBank/DDBJ databases">
        <title>Pleionea litopenaei sp. nov., isolated from stomach of juvenile Litopenaeus vannamei.</title>
        <authorList>
            <person name="Rho A.M."/>
            <person name="Hwang C.Y."/>
        </authorList>
    </citation>
    <scope>NUCLEOTIDE SEQUENCE [LARGE SCALE GENOMIC DNA]</scope>
    <source>
        <strain evidence="2 3">HL-JVS1</strain>
    </source>
</reference>
<proteinExistence type="predicted"/>
<protein>
    <submittedName>
        <fullName evidence="2">Uncharacterized protein</fullName>
    </submittedName>
</protein>
<dbReference type="Proteomes" id="UP001239782">
    <property type="component" value="Chromosome"/>
</dbReference>
<dbReference type="RefSeq" id="WP_309201123.1">
    <property type="nucleotide sequence ID" value="NZ_CP133548.1"/>
</dbReference>
<evidence type="ECO:0000256" key="1">
    <source>
        <dbReference type="SAM" id="Phobius"/>
    </source>
</evidence>
<dbReference type="EMBL" id="CP133548">
    <property type="protein sequence ID" value="WMS85971.1"/>
    <property type="molecule type" value="Genomic_DNA"/>
</dbReference>
<accession>A0AA51RQX6</accession>
<evidence type="ECO:0000313" key="3">
    <source>
        <dbReference type="Proteomes" id="UP001239782"/>
    </source>
</evidence>
<dbReference type="AlphaFoldDB" id="A0AA51RQX6"/>
<feature type="transmembrane region" description="Helical" evidence="1">
    <location>
        <begin position="6"/>
        <end position="25"/>
    </location>
</feature>
<keyword evidence="1" id="KW-0812">Transmembrane</keyword>
<dbReference type="KEGG" id="plei:Q9312_12160"/>
<feature type="transmembrane region" description="Helical" evidence="1">
    <location>
        <begin position="71"/>
        <end position="91"/>
    </location>
</feature>
<feature type="transmembrane region" description="Helical" evidence="1">
    <location>
        <begin position="45"/>
        <end position="65"/>
    </location>
</feature>
<evidence type="ECO:0000313" key="2">
    <source>
        <dbReference type="EMBL" id="WMS85971.1"/>
    </source>
</evidence>
<keyword evidence="3" id="KW-1185">Reference proteome</keyword>
<organism evidence="2 3">
    <name type="scientific">Pleionea litopenaei</name>
    <dbReference type="NCBI Taxonomy" id="3070815"/>
    <lineage>
        <taxon>Bacteria</taxon>
        <taxon>Pseudomonadati</taxon>
        <taxon>Pseudomonadota</taxon>
        <taxon>Gammaproteobacteria</taxon>
        <taxon>Oceanospirillales</taxon>
        <taxon>Pleioneaceae</taxon>
        <taxon>Pleionea</taxon>
    </lineage>
</organism>
<keyword evidence="1" id="KW-1133">Transmembrane helix</keyword>
<sequence length="108" mass="12064">MLEVILAVALAAIMMAVYQGLRGGFEYLNQARLEAKANVVTAPRWLQALMLLAFATLIGELVFIWMSQVWLVALAITVGTFMVSVSLKMLFMPRSESDFYQRVFGEAN</sequence>
<keyword evidence="1" id="KW-0472">Membrane</keyword>
<name>A0AA51RQX6_9GAMM</name>
<gene>
    <name evidence="2" type="ORF">Q9312_12160</name>
</gene>